<dbReference type="GO" id="GO:0005829">
    <property type="term" value="C:cytosol"/>
    <property type="evidence" value="ECO:0007669"/>
    <property type="project" value="TreeGrafter"/>
</dbReference>
<dbReference type="InterPro" id="IPR047618">
    <property type="entry name" value="QOR-like"/>
</dbReference>
<dbReference type="EMBL" id="QYUM01000002">
    <property type="protein sequence ID" value="RJF93721.1"/>
    <property type="molecule type" value="Genomic_DNA"/>
</dbReference>
<dbReference type="Pfam" id="PF00107">
    <property type="entry name" value="ADH_zinc_N"/>
    <property type="match status" value="1"/>
</dbReference>
<dbReference type="PANTHER" id="PTHR48106">
    <property type="entry name" value="QUINONE OXIDOREDUCTASE PIG3-RELATED"/>
    <property type="match status" value="1"/>
</dbReference>
<dbReference type="GO" id="GO:0035925">
    <property type="term" value="F:mRNA 3'-UTR AU-rich region binding"/>
    <property type="evidence" value="ECO:0007669"/>
    <property type="project" value="TreeGrafter"/>
</dbReference>
<dbReference type="Pfam" id="PF08240">
    <property type="entry name" value="ADH_N"/>
    <property type="match status" value="1"/>
</dbReference>
<keyword evidence="2" id="KW-0560">Oxidoreductase</keyword>
<dbReference type="SUPFAM" id="SSF50129">
    <property type="entry name" value="GroES-like"/>
    <property type="match status" value="1"/>
</dbReference>
<dbReference type="PROSITE" id="PS01162">
    <property type="entry name" value="QOR_ZETA_CRYSTAL"/>
    <property type="match status" value="1"/>
</dbReference>
<dbReference type="InterPro" id="IPR036291">
    <property type="entry name" value="NAD(P)-bd_dom_sf"/>
</dbReference>
<dbReference type="AlphaFoldDB" id="A0A418WR76"/>
<evidence type="ECO:0000313" key="5">
    <source>
        <dbReference type="Proteomes" id="UP000286100"/>
    </source>
</evidence>
<sequence>MSAAFRLIVPAPGGPEAIEREALDKLPEPGAGEVRIRTTAIGLNYIDVYHRSGLYPRSYPSGLGSEAAGVIDALGSDVSGWAAGDRVACLFVPGGTYATHAIARADALFALPDDVDDALAAATMLKGLTAWMLIEKCARVAAGQAVLVHAAAGGVGSIAVQWLKAIGAVVIGHAGSPEKAKRVHALGAAHALFTPFETLAAEVLALTGGVGVAAALDGVGKDSWQASLDSLARRGVMVTYGNASGPVPPIAPLELSRRGSLMLTRPTLGDFVANPQERKEGAQRLFAMLSSGAVKVEIGQRFALADAAEAHRALEARRTTGSTILLP</sequence>
<name>A0A418WR76_9SPHN</name>
<dbReference type="InterPro" id="IPR011032">
    <property type="entry name" value="GroES-like_sf"/>
</dbReference>
<comment type="caution">
    <text evidence="4">The sequence shown here is derived from an EMBL/GenBank/DDBJ whole genome shotgun (WGS) entry which is preliminary data.</text>
</comment>
<accession>A0A418WR76</accession>
<dbReference type="Proteomes" id="UP000286100">
    <property type="component" value="Unassembled WGS sequence"/>
</dbReference>
<dbReference type="Gene3D" id="3.40.50.720">
    <property type="entry name" value="NAD(P)-binding Rossmann-like Domain"/>
    <property type="match status" value="1"/>
</dbReference>
<dbReference type="GO" id="GO:0008270">
    <property type="term" value="F:zinc ion binding"/>
    <property type="evidence" value="ECO:0007669"/>
    <property type="project" value="InterPro"/>
</dbReference>
<gene>
    <name evidence="4" type="ORF">D3876_05345</name>
</gene>
<dbReference type="PANTHER" id="PTHR48106:SF13">
    <property type="entry name" value="QUINONE OXIDOREDUCTASE-RELATED"/>
    <property type="match status" value="1"/>
</dbReference>
<keyword evidence="5" id="KW-1185">Reference proteome</keyword>
<dbReference type="SMART" id="SM00829">
    <property type="entry name" value="PKS_ER"/>
    <property type="match status" value="1"/>
</dbReference>
<dbReference type="Gene3D" id="3.90.180.10">
    <property type="entry name" value="Medium-chain alcohol dehydrogenases, catalytic domain"/>
    <property type="match status" value="1"/>
</dbReference>
<dbReference type="GO" id="GO:0070402">
    <property type="term" value="F:NADPH binding"/>
    <property type="evidence" value="ECO:0007669"/>
    <property type="project" value="TreeGrafter"/>
</dbReference>
<dbReference type="SUPFAM" id="SSF51735">
    <property type="entry name" value="NAD(P)-binding Rossmann-fold domains"/>
    <property type="match status" value="1"/>
</dbReference>
<dbReference type="InterPro" id="IPR013149">
    <property type="entry name" value="ADH-like_C"/>
</dbReference>
<evidence type="ECO:0000259" key="3">
    <source>
        <dbReference type="SMART" id="SM00829"/>
    </source>
</evidence>
<organism evidence="4 5">
    <name type="scientific">Sphingomonas cavernae</name>
    <dbReference type="NCBI Taxonomy" id="2320861"/>
    <lineage>
        <taxon>Bacteria</taxon>
        <taxon>Pseudomonadati</taxon>
        <taxon>Pseudomonadota</taxon>
        <taxon>Alphaproteobacteria</taxon>
        <taxon>Sphingomonadales</taxon>
        <taxon>Sphingomonadaceae</taxon>
        <taxon>Sphingomonas</taxon>
    </lineage>
</organism>
<dbReference type="InterPro" id="IPR020843">
    <property type="entry name" value="ER"/>
</dbReference>
<dbReference type="RefSeq" id="WP_119760125.1">
    <property type="nucleotide sequence ID" value="NZ_QYUM01000002.1"/>
</dbReference>
<reference evidence="4 5" key="1">
    <citation type="submission" date="2018-09" db="EMBL/GenBank/DDBJ databases">
        <authorList>
            <person name="Zhu H."/>
        </authorList>
    </citation>
    <scope>NUCLEOTIDE SEQUENCE [LARGE SCALE GENOMIC DNA]</scope>
    <source>
        <strain evidence="4 5">K2R01-6</strain>
    </source>
</reference>
<feature type="domain" description="Enoyl reductase (ER)" evidence="3">
    <location>
        <begin position="13"/>
        <end position="325"/>
    </location>
</feature>
<protein>
    <submittedName>
        <fullName evidence="4">Quinone oxidoreductase</fullName>
    </submittedName>
</protein>
<evidence type="ECO:0000313" key="4">
    <source>
        <dbReference type="EMBL" id="RJF93721.1"/>
    </source>
</evidence>
<evidence type="ECO:0000256" key="1">
    <source>
        <dbReference type="ARBA" id="ARBA00022857"/>
    </source>
</evidence>
<dbReference type="InterPro" id="IPR002364">
    <property type="entry name" value="Quin_OxRdtase/zeta-crystal_CS"/>
</dbReference>
<dbReference type="InterPro" id="IPR013154">
    <property type="entry name" value="ADH-like_N"/>
</dbReference>
<proteinExistence type="predicted"/>
<dbReference type="GO" id="GO:0003960">
    <property type="term" value="F:quinone reductase (NADPH) activity"/>
    <property type="evidence" value="ECO:0007669"/>
    <property type="project" value="InterPro"/>
</dbReference>
<dbReference type="OrthoDB" id="9805883at2"/>
<keyword evidence="1" id="KW-0521">NADP</keyword>
<dbReference type="CDD" id="cd05286">
    <property type="entry name" value="QOR2"/>
    <property type="match status" value="1"/>
</dbReference>
<evidence type="ECO:0000256" key="2">
    <source>
        <dbReference type="ARBA" id="ARBA00023002"/>
    </source>
</evidence>